<keyword evidence="1" id="KW-0812">Transmembrane</keyword>
<protein>
    <submittedName>
        <fullName evidence="2">Uncharacterized protein</fullName>
    </submittedName>
</protein>
<feature type="transmembrane region" description="Helical" evidence="1">
    <location>
        <begin position="51"/>
        <end position="70"/>
    </location>
</feature>
<feature type="transmembrane region" description="Helical" evidence="1">
    <location>
        <begin position="82"/>
        <end position="100"/>
    </location>
</feature>
<name>A0ABS1C3Q0_9BACT</name>
<dbReference type="Proteomes" id="UP000644147">
    <property type="component" value="Unassembled WGS sequence"/>
</dbReference>
<gene>
    <name evidence="2" type="ORF">I5M27_09720</name>
</gene>
<reference evidence="2 3" key="1">
    <citation type="submission" date="2020-12" db="EMBL/GenBank/DDBJ databases">
        <title>Bacterial novel species Adhaeribacter sp. BT258 isolated from soil.</title>
        <authorList>
            <person name="Jung H.-Y."/>
        </authorList>
    </citation>
    <scope>NUCLEOTIDE SEQUENCE [LARGE SCALE GENOMIC DNA]</scope>
    <source>
        <strain evidence="2 3">BT258</strain>
    </source>
</reference>
<feature type="transmembrane region" description="Helical" evidence="1">
    <location>
        <begin position="112"/>
        <end position="130"/>
    </location>
</feature>
<keyword evidence="1" id="KW-0472">Membrane</keyword>
<comment type="caution">
    <text evidence="2">The sequence shown here is derived from an EMBL/GenBank/DDBJ whole genome shotgun (WGS) entry which is preliminary data.</text>
</comment>
<evidence type="ECO:0000313" key="2">
    <source>
        <dbReference type="EMBL" id="MBK0403263.1"/>
    </source>
</evidence>
<dbReference type="EMBL" id="JAEHFX010000004">
    <property type="protein sequence ID" value="MBK0403263.1"/>
    <property type="molecule type" value="Genomic_DNA"/>
</dbReference>
<keyword evidence="3" id="KW-1185">Reference proteome</keyword>
<proteinExistence type="predicted"/>
<accession>A0ABS1C3Q0</accession>
<evidence type="ECO:0000313" key="3">
    <source>
        <dbReference type="Proteomes" id="UP000644147"/>
    </source>
</evidence>
<dbReference type="RefSeq" id="WP_200506017.1">
    <property type="nucleotide sequence ID" value="NZ_JAEHFX010000004.1"/>
</dbReference>
<organism evidence="2 3">
    <name type="scientific">Adhaeribacter terrigena</name>
    <dbReference type="NCBI Taxonomy" id="2793070"/>
    <lineage>
        <taxon>Bacteria</taxon>
        <taxon>Pseudomonadati</taxon>
        <taxon>Bacteroidota</taxon>
        <taxon>Cytophagia</taxon>
        <taxon>Cytophagales</taxon>
        <taxon>Hymenobacteraceae</taxon>
        <taxon>Adhaeribacter</taxon>
    </lineage>
</organism>
<keyword evidence="1" id="KW-1133">Transmembrane helix</keyword>
<evidence type="ECO:0000256" key="1">
    <source>
        <dbReference type="SAM" id="Phobius"/>
    </source>
</evidence>
<sequence length="138" mass="15857">MKKRDPQFNLIPHRFKFIGLALVMLTILFAVGVKANWFEFSLEHKESVKTYILNALILGCLFITLAREKVEDEMTIMQKTKAFAFGFVGAVIMAIIWPLMNLIYTEPLQELTGQGLALIMLFTHIFTYYLQKFTGETA</sequence>